<accession>A0A5C5U8C9</accession>
<protein>
    <submittedName>
        <fullName evidence="2">Transglutaminase family protein</fullName>
    </submittedName>
</protein>
<dbReference type="EMBL" id="VOHK01000002">
    <property type="protein sequence ID" value="TWT22404.1"/>
    <property type="molecule type" value="Genomic_DNA"/>
</dbReference>
<evidence type="ECO:0000313" key="2">
    <source>
        <dbReference type="EMBL" id="TWT22404.1"/>
    </source>
</evidence>
<reference evidence="2 3" key="1">
    <citation type="journal article" date="2008" name="Int. J. Syst. Evol. Microbiol.">
        <title>Luteimonas marina sp. nov., isolated from seawater.</title>
        <authorList>
            <person name="Baik K.S."/>
            <person name="Park S.C."/>
            <person name="Kim M.S."/>
            <person name="Kim E.M."/>
            <person name="Park C."/>
            <person name="Chun J."/>
            <person name="Seong C.N."/>
        </authorList>
    </citation>
    <scope>NUCLEOTIDE SEQUENCE [LARGE SCALE GENOMIC DNA]</scope>
    <source>
        <strain evidence="2 3">FR1330</strain>
    </source>
</reference>
<sequence>MRYDIRLRLSYDYQRPVGDARHLVRVQPRDLPGVQQVQDLKLRIDPAPSERGAFEDFFGNPVLSVALRPQHEALDVEMRAQVRVERGSQPDLDLSPDLDGLRAELASLRSLAPDAPCHFLPPSQRAPTLPRIAAYARASLQGAGSVLAVVHDLGHRLRNDFSYDSDATEVDTQVGEAFDMRAGVCQDFSHIMIAGLRGLGIPAGYVSGFLRTIPPPGQPRLEGADATHAWVRAWCGVQMGWREFDPTNGIPAGDDHITIAYGRDYADVPPIAGVLKTTGEQTATQAVDVIPLE</sequence>
<dbReference type="InterPro" id="IPR002931">
    <property type="entry name" value="Transglutaminase-like"/>
</dbReference>
<dbReference type="Pfam" id="PF01841">
    <property type="entry name" value="Transglut_core"/>
    <property type="match status" value="1"/>
</dbReference>
<dbReference type="OrthoDB" id="9804872at2"/>
<dbReference type="RefSeq" id="WP_146385718.1">
    <property type="nucleotide sequence ID" value="NZ_VOHK01000002.1"/>
</dbReference>
<dbReference type="SMART" id="SM00460">
    <property type="entry name" value="TGc"/>
    <property type="match status" value="1"/>
</dbReference>
<dbReference type="InterPro" id="IPR038765">
    <property type="entry name" value="Papain-like_cys_pep_sf"/>
</dbReference>
<dbReference type="AlphaFoldDB" id="A0A5C5U8C9"/>
<dbReference type="PANTHER" id="PTHR33490">
    <property type="entry name" value="BLR5614 PROTEIN-RELATED"/>
    <property type="match status" value="1"/>
</dbReference>
<dbReference type="Proteomes" id="UP000319980">
    <property type="component" value="Unassembled WGS sequence"/>
</dbReference>
<comment type="caution">
    <text evidence="2">The sequence shown here is derived from an EMBL/GenBank/DDBJ whole genome shotgun (WGS) entry which is preliminary data.</text>
</comment>
<organism evidence="2 3">
    <name type="scientific">Luteimonas marina</name>
    <dbReference type="NCBI Taxonomy" id="488485"/>
    <lineage>
        <taxon>Bacteria</taxon>
        <taxon>Pseudomonadati</taxon>
        <taxon>Pseudomonadota</taxon>
        <taxon>Gammaproteobacteria</taxon>
        <taxon>Lysobacterales</taxon>
        <taxon>Lysobacteraceae</taxon>
        <taxon>Luteimonas</taxon>
    </lineage>
</organism>
<dbReference type="InterPro" id="IPR013589">
    <property type="entry name" value="Bac_transglu_N"/>
</dbReference>
<dbReference type="SUPFAM" id="SSF54001">
    <property type="entry name" value="Cysteine proteinases"/>
    <property type="match status" value="1"/>
</dbReference>
<keyword evidence="3" id="KW-1185">Reference proteome</keyword>
<feature type="domain" description="Transglutaminase-like" evidence="1">
    <location>
        <begin position="177"/>
        <end position="248"/>
    </location>
</feature>
<gene>
    <name evidence="2" type="ORF">FQY83_05075</name>
</gene>
<evidence type="ECO:0000313" key="3">
    <source>
        <dbReference type="Proteomes" id="UP000319980"/>
    </source>
</evidence>
<name>A0A5C5U8C9_9GAMM</name>
<dbReference type="Pfam" id="PF08379">
    <property type="entry name" value="Bact_transglu_N"/>
    <property type="match status" value="1"/>
</dbReference>
<proteinExistence type="predicted"/>
<evidence type="ECO:0000259" key="1">
    <source>
        <dbReference type="SMART" id="SM00460"/>
    </source>
</evidence>
<dbReference type="PANTHER" id="PTHR33490:SF7">
    <property type="entry name" value="BLR2979 PROTEIN"/>
    <property type="match status" value="1"/>
</dbReference>
<dbReference type="Gene3D" id="3.10.620.30">
    <property type="match status" value="1"/>
</dbReference>